<dbReference type="EMBL" id="VDCS01000003">
    <property type="protein sequence ID" value="TNJ46154.1"/>
    <property type="molecule type" value="Genomic_DNA"/>
</dbReference>
<protein>
    <submittedName>
        <fullName evidence="8">YitT family protein</fullName>
    </submittedName>
</protein>
<evidence type="ECO:0000259" key="7">
    <source>
        <dbReference type="Pfam" id="PF10035"/>
    </source>
</evidence>
<dbReference type="InterPro" id="IPR019264">
    <property type="entry name" value="DUF2179"/>
</dbReference>
<dbReference type="InterPro" id="IPR003740">
    <property type="entry name" value="YitT"/>
</dbReference>
<keyword evidence="2" id="KW-1003">Cell membrane</keyword>
<dbReference type="PIRSF" id="PIRSF006483">
    <property type="entry name" value="Membrane_protein_YitT"/>
    <property type="match status" value="1"/>
</dbReference>
<evidence type="ECO:0000313" key="9">
    <source>
        <dbReference type="Proteomes" id="UP000308713"/>
    </source>
</evidence>
<dbReference type="PANTHER" id="PTHR33545:SF3">
    <property type="entry name" value="UPF0750 MEMBRANE PROTEIN YQFU"/>
    <property type="match status" value="1"/>
</dbReference>
<feature type="transmembrane region" description="Helical" evidence="6">
    <location>
        <begin position="87"/>
        <end position="107"/>
    </location>
</feature>
<keyword evidence="3 6" id="KW-0812">Transmembrane</keyword>
<reference evidence="8 9" key="1">
    <citation type="submission" date="2019-05" db="EMBL/GenBank/DDBJ databases">
        <title>Tamlana fucoidanivorans sp. nov., isolated from the surface of algae collected from Fujian province in China.</title>
        <authorList>
            <person name="Li J."/>
        </authorList>
    </citation>
    <scope>NUCLEOTIDE SEQUENCE [LARGE SCALE GENOMIC DNA]</scope>
    <source>
        <strain evidence="8 9">CW2-9</strain>
    </source>
</reference>
<feature type="transmembrane region" description="Helical" evidence="6">
    <location>
        <begin position="49"/>
        <end position="67"/>
    </location>
</feature>
<evidence type="ECO:0000313" key="8">
    <source>
        <dbReference type="EMBL" id="TNJ46154.1"/>
    </source>
</evidence>
<evidence type="ECO:0000256" key="4">
    <source>
        <dbReference type="ARBA" id="ARBA00022989"/>
    </source>
</evidence>
<feature type="transmembrane region" description="Helical" evidence="6">
    <location>
        <begin position="119"/>
        <end position="137"/>
    </location>
</feature>
<evidence type="ECO:0000256" key="6">
    <source>
        <dbReference type="SAM" id="Phobius"/>
    </source>
</evidence>
<dbReference type="OrthoDB" id="265478at2"/>
<dbReference type="InterPro" id="IPR051461">
    <property type="entry name" value="UPF0750_membrane"/>
</dbReference>
<keyword evidence="5 6" id="KW-0472">Membrane</keyword>
<dbReference type="RefSeq" id="WP_139695168.1">
    <property type="nucleotide sequence ID" value="NZ_CP074074.1"/>
</dbReference>
<dbReference type="CDD" id="cd16380">
    <property type="entry name" value="YitT_C"/>
    <property type="match status" value="1"/>
</dbReference>
<feature type="transmembrane region" description="Helical" evidence="6">
    <location>
        <begin position="181"/>
        <end position="204"/>
    </location>
</feature>
<evidence type="ECO:0000256" key="3">
    <source>
        <dbReference type="ARBA" id="ARBA00022692"/>
    </source>
</evidence>
<proteinExistence type="predicted"/>
<dbReference type="AlphaFoldDB" id="A0A5C4SPG8"/>
<evidence type="ECO:0000256" key="2">
    <source>
        <dbReference type="ARBA" id="ARBA00022475"/>
    </source>
</evidence>
<name>A0A5C4SPG8_9FLAO</name>
<keyword evidence="4 6" id="KW-1133">Transmembrane helix</keyword>
<dbReference type="PANTHER" id="PTHR33545">
    <property type="entry name" value="UPF0750 MEMBRANE PROTEIN YITT-RELATED"/>
    <property type="match status" value="1"/>
</dbReference>
<evidence type="ECO:0000256" key="1">
    <source>
        <dbReference type="ARBA" id="ARBA00004651"/>
    </source>
</evidence>
<accession>A0A5C4SPG8</accession>
<keyword evidence="9" id="KW-1185">Reference proteome</keyword>
<sequence>MNPILSKLLVDIAKKQLKKRQSQKPVSPKEVVPLVRSFQVELTHALKEFLFIIIGVFSAGFGLKGFLLPNRFIDGGATGISLLFENITSLKLGILLVIVNLPFIILASRTIGKKFAIKSIVAITMLALVVHFVEYPTVTEDKLLIAVFGGFFLGLGIGMSMRGGSVIDGTEVLAIYLGRKLSLTIGDVLLLINIIIFSAGAYILSVETALYAILTYLAAAKTVDFVVDGVEEYVGVTIISNKHQELRFMLTKKLRRACTIYAGKGGYGTSGDSYNKDIIYTVVTRLELAKLQTEIDKIDKKAFIIMGIVKDLRGGMIKRKPLKDKH</sequence>
<dbReference type="Proteomes" id="UP000308713">
    <property type="component" value="Unassembled WGS sequence"/>
</dbReference>
<dbReference type="Gene3D" id="3.30.70.120">
    <property type="match status" value="1"/>
</dbReference>
<dbReference type="GO" id="GO:0005886">
    <property type="term" value="C:plasma membrane"/>
    <property type="evidence" value="ECO:0007669"/>
    <property type="project" value="UniProtKB-SubCell"/>
</dbReference>
<organism evidence="8 9">
    <name type="scientific">Allotamlana fucoidanivorans</name>
    <dbReference type="NCBI Taxonomy" id="2583814"/>
    <lineage>
        <taxon>Bacteria</taxon>
        <taxon>Pseudomonadati</taxon>
        <taxon>Bacteroidota</taxon>
        <taxon>Flavobacteriia</taxon>
        <taxon>Flavobacteriales</taxon>
        <taxon>Flavobacteriaceae</taxon>
        <taxon>Allotamlana</taxon>
    </lineage>
</organism>
<evidence type="ECO:0000256" key="5">
    <source>
        <dbReference type="ARBA" id="ARBA00023136"/>
    </source>
</evidence>
<comment type="subcellular location">
    <subcellularLocation>
        <location evidence="1">Cell membrane</location>
        <topology evidence="1">Multi-pass membrane protein</topology>
    </subcellularLocation>
</comment>
<dbReference type="Pfam" id="PF10035">
    <property type="entry name" value="DUF2179"/>
    <property type="match status" value="1"/>
</dbReference>
<dbReference type="InterPro" id="IPR015867">
    <property type="entry name" value="N-reg_PII/ATP_PRibTrfase_C"/>
</dbReference>
<comment type="caution">
    <text evidence="8">The sequence shown here is derived from an EMBL/GenBank/DDBJ whole genome shotgun (WGS) entry which is preliminary data.</text>
</comment>
<dbReference type="Pfam" id="PF02588">
    <property type="entry name" value="YitT_membrane"/>
    <property type="match status" value="1"/>
</dbReference>
<feature type="transmembrane region" description="Helical" evidence="6">
    <location>
        <begin position="143"/>
        <end position="161"/>
    </location>
</feature>
<gene>
    <name evidence="8" type="ORF">FGF67_03950</name>
</gene>
<feature type="domain" description="DUF2179" evidence="7">
    <location>
        <begin position="256"/>
        <end position="314"/>
    </location>
</feature>